<dbReference type="SUPFAM" id="SSF50037">
    <property type="entry name" value="C-terminal domain of transcriptional repressors"/>
    <property type="match status" value="1"/>
</dbReference>
<keyword evidence="1" id="KW-0408">Iron</keyword>
<evidence type="ECO:0000256" key="1">
    <source>
        <dbReference type="ARBA" id="ARBA00023004"/>
    </source>
</evidence>
<dbReference type="SMART" id="SM00899">
    <property type="entry name" value="FeoA"/>
    <property type="match status" value="1"/>
</dbReference>
<accession>A0A892ZDS1</accession>
<dbReference type="EMBL" id="CP069798">
    <property type="protein sequence ID" value="QRQ81505.1"/>
    <property type="molecule type" value="Genomic_DNA"/>
</dbReference>
<dbReference type="InterPro" id="IPR008988">
    <property type="entry name" value="Transcriptional_repressor_C"/>
</dbReference>
<dbReference type="GO" id="GO:0046914">
    <property type="term" value="F:transition metal ion binding"/>
    <property type="evidence" value="ECO:0007669"/>
    <property type="project" value="InterPro"/>
</dbReference>
<dbReference type="KEGG" id="ptes:JQU52_12490"/>
<organism evidence="3 4">
    <name type="scientific">Paralysiella testudinis</name>
    <dbReference type="NCBI Taxonomy" id="2809020"/>
    <lineage>
        <taxon>Bacteria</taxon>
        <taxon>Pseudomonadati</taxon>
        <taxon>Pseudomonadota</taxon>
        <taxon>Betaproteobacteria</taxon>
        <taxon>Neisseriales</taxon>
        <taxon>Neisseriaceae</taxon>
        <taxon>Paralysiella</taxon>
    </lineage>
</organism>
<keyword evidence="4" id="KW-1185">Reference proteome</keyword>
<dbReference type="RefSeq" id="WP_230338800.1">
    <property type="nucleotide sequence ID" value="NZ_CP069798.1"/>
</dbReference>
<proteinExistence type="predicted"/>
<protein>
    <submittedName>
        <fullName evidence="3">Ferrous iron transport protein A</fullName>
    </submittedName>
</protein>
<dbReference type="Gene3D" id="2.30.30.90">
    <property type="match status" value="1"/>
</dbReference>
<dbReference type="Pfam" id="PF04023">
    <property type="entry name" value="FeoA"/>
    <property type="match status" value="1"/>
</dbReference>
<dbReference type="InterPro" id="IPR038157">
    <property type="entry name" value="FeoA_core_dom"/>
</dbReference>
<dbReference type="InterPro" id="IPR007167">
    <property type="entry name" value="Fe-transptr_FeoA-like"/>
</dbReference>
<evidence type="ECO:0000313" key="3">
    <source>
        <dbReference type="EMBL" id="QRQ81505.1"/>
    </source>
</evidence>
<sequence length="88" mass="9550">MSPRPLHQFKKGQAAYIHAIHPNPQFGHLDDTVAQRLADLGFSHGMSVMLIATGLLGKGPFAVRLGNNAQFSLRHAEAAKILCLPHQS</sequence>
<feature type="domain" description="Ferrous iron transporter FeoA-like" evidence="2">
    <location>
        <begin position="4"/>
        <end position="85"/>
    </location>
</feature>
<reference evidence="3" key="1">
    <citation type="submission" date="2021-02" db="EMBL/GenBank/DDBJ databases">
        <title>Neisseriaceae sp. 26B isolated from the cloaca of a Common Toad-headed Turtle (Mesoclemmys nasuta).</title>
        <authorList>
            <person name="Spergser J."/>
            <person name="Busse H.-J."/>
        </authorList>
    </citation>
    <scope>NUCLEOTIDE SEQUENCE</scope>
    <source>
        <strain evidence="3">26B</strain>
    </source>
</reference>
<gene>
    <name evidence="3" type="ORF">JQU52_12490</name>
</gene>
<dbReference type="Proteomes" id="UP000653156">
    <property type="component" value="Chromosome"/>
</dbReference>
<dbReference type="AlphaFoldDB" id="A0A892ZDS1"/>
<name>A0A892ZDS1_9NEIS</name>
<evidence type="ECO:0000313" key="4">
    <source>
        <dbReference type="Proteomes" id="UP000653156"/>
    </source>
</evidence>
<evidence type="ECO:0000259" key="2">
    <source>
        <dbReference type="SMART" id="SM00899"/>
    </source>
</evidence>